<organism evidence="2 3">
    <name type="scientific">Penicillium subrubescens</name>
    <dbReference type="NCBI Taxonomy" id="1316194"/>
    <lineage>
        <taxon>Eukaryota</taxon>
        <taxon>Fungi</taxon>
        <taxon>Dikarya</taxon>
        <taxon>Ascomycota</taxon>
        <taxon>Pezizomycotina</taxon>
        <taxon>Eurotiomycetes</taxon>
        <taxon>Eurotiomycetidae</taxon>
        <taxon>Eurotiales</taxon>
        <taxon>Aspergillaceae</taxon>
        <taxon>Penicillium</taxon>
    </lineage>
</organism>
<name>A0A1Q5UML9_9EURO</name>
<feature type="compositionally biased region" description="Low complexity" evidence="1">
    <location>
        <begin position="45"/>
        <end position="59"/>
    </location>
</feature>
<dbReference type="EMBL" id="MNBE01000127">
    <property type="protein sequence ID" value="OKP13710.1"/>
    <property type="molecule type" value="Genomic_DNA"/>
</dbReference>
<reference evidence="2 3" key="1">
    <citation type="submission" date="2016-10" db="EMBL/GenBank/DDBJ databases">
        <title>Genome sequence of the ascomycete fungus Penicillium subrubescens.</title>
        <authorList>
            <person name="De Vries R.P."/>
            <person name="Peng M."/>
            <person name="Dilokpimol A."/>
            <person name="Hilden K."/>
            <person name="Makela M.R."/>
            <person name="Grigoriev I."/>
            <person name="Riley R."/>
            <person name="Granchi Z."/>
        </authorList>
    </citation>
    <scope>NUCLEOTIDE SEQUENCE [LARGE SCALE GENOMIC DNA]</scope>
    <source>
        <strain evidence="2 3">CBS 132785</strain>
    </source>
</reference>
<feature type="compositionally biased region" description="Basic and acidic residues" evidence="1">
    <location>
        <begin position="277"/>
        <end position="286"/>
    </location>
</feature>
<feature type="compositionally biased region" description="Low complexity" evidence="1">
    <location>
        <begin position="436"/>
        <end position="454"/>
    </location>
</feature>
<feature type="compositionally biased region" description="Basic residues" evidence="1">
    <location>
        <begin position="134"/>
        <end position="155"/>
    </location>
</feature>
<evidence type="ECO:0000313" key="2">
    <source>
        <dbReference type="EMBL" id="OKP13710.1"/>
    </source>
</evidence>
<evidence type="ECO:0000313" key="3">
    <source>
        <dbReference type="Proteomes" id="UP000186955"/>
    </source>
</evidence>
<feature type="region of interest" description="Disordered" evidence="1">
    <location>
        <begin position="18"/>
        <end position="180"/>
    </location>
</feature>
<protein>
    <submittedName>
        <fullName evidence="2">Uncharacterized protein</fullName>
    </submittedName>
</protein>
<feature type="compositionally biased region" description="Basic and acidic residues" evidence="1">
    <location>
        <begin position="107"/>
        <end position="125"/>
    </location>
</feature>
<feature type="region of interest" description="Disordered" evidence="1">
    <location>
        <begin position="206"/>
        <end position="416"/>
    </location>
</feature>
<dbReference type="STRING" id="1316194.A0A1Q5UML9"/>
<feature type="compositionally biased region" description="Low complexity" evidence="1">
    <location>
        <begin position="216"/>
        <end position="228"/>
    </location>
</feature>
<feature type="compositionally biased region" description="Low complexity" evidence="1">
    <location>
        <begin position="287"/>
        <end position="300"/>
    </location>
</feature>
<feature type="compositionally biased region" description="Low complexity" evidence="1">
    <location>
        <begin position="550"/>
        <end position="573"/>
    </location>
</feature>
<keyword evidence="3" id="KW-1185">Reference proteome</keyword>
<dbReference type="Proteomes" id="UP000186955">
    <property type="component" value="Unassembled WGS sequence"/>
</dbReference>
<sequence>MQLITLPVRIWMCIQYRQRPQSPDVSQRRAPQVNQPGAATIRDASSLSTYDGSSSGISGELKKLTDDTTQQAARETAGVKFDESVIEKQPGPDSQSPEQSVVLPSEGKTEEKKGMSKKPLDKSESTAENLPVGKARKKKKKNKRQRLNLKKRKALAKAAEGVHADAQPQQQQPNDEQSAFTASAAAGQYLVVGNLTLLEVELRSPTSATASFGTARSPSLSRISISSRNFHTPPLSFAGESVEEDLPAPFGSDLETTSLPGDSREPKMISPETITGARRESDERRSAAAANPANATTHPPEISPRSERESPIPTSKVGPVVGSLSEPQAVRGKWKKRQKWIPMKLNSGQDPVKTEEDGLDDTSAATAHVKARQQVVAPQDVSGITYQPLHPRAEPSSRPATRYQSPMKGQEQQRAGDITTMAEALQSLDLDNSSTASAGVPSSISGSVPPRSTSRQSLVTSPESAEFRPSSFAVVSASHPRRNKFSPAAKSTLTPGLPPRPVVTVDRPTRRGARRGAPPTHAHPAKMPGSNATVPAGRKPGGGFVSGANPAMTPGPMMSAAPAGPHGGFAPSPIVAPSYGAHQQKPSQRHQASTPAGSLHEGNPATSTDLYGSSDPQTSGGGAYPTPPTMMAPGPASAPGNDVCAMEGCEKQCCLWDSQSVICPFCGPYSRVIYCGKEHLREDALAHWLYCRQAPMEHYCVENSVPPDVLVGAPAIPCKNGWDSPERHRQAVWFSTARREGEYFIFADWEDSSSAGTTPVFGDGRCSTRVNVIVRFDDPIEKDRFRRILAVCLLESVEVQPLVAYMFRLLRDKLQSTNQWSSRLDLQVRYQLNLELGVSLDPNLLGNRHACETEWNGQSPRNCRDPICVAERPHFFVSVTGVQWFEGLVFNEECNHWILRASRTTHPDVKKVHARTRGEGFDVVEEEQRLFRRGEGWDGAGTGPMEMEGPEMC</sequence>
<proteinExistence type="predicted"/>
<feature type="compositionally biased region" description="Polar residues" evidence="1">
    <location>
        <begin position="584"/>
        <end position="596"/>
    </location>
</feature>
<feature type="region of interest" description="Disordered" evidence="1">
    <location>
        <begin position="432"/>
        <end position="637"/>
    </location>
</feature>
<dbReference type="AlphaFoldDB" id="A0A1Q5UML9"/>
<feature type="region of interest" description="Disordered" evidence="1">
    <location>
        <begin position="934"/>
        <end position="953"/>
    </location>
</feature>
<evidence type="ECO:0000256" key="1">
    <source>
        <dbReference type="SAM" id="MobiDB-lite"/>
    </source>
</evidence>
<accession>A0A1Q5UML9</accession>
<feature type="compositionally biased region" description="Polar residues" evidence="1">
    <location>
        <begin position="604"/>
        <end position="618"/>
    </location>
</feature>
<comment type="caution">
    <text evidence="2">The sequence shown here is derived from an EMBL/GenBank/DDBJ whole genome shotgun (WGS) entry which is preliminary data.</text>
</comment>
<gene>
    <name evidence="2" type="ORF">PENSUB_594</name>
</gene>